<protein>
    <submittedName>
        <fullName evidence="1">Uncharacterized protein</fullName>
    </submittedName>
</protein>
<proteinExistence type="predicted"/>
<dbReference type="EMBL" id="AMZN01000004">
    <property type="protein sequence ID" value="ELR73607.1"/>
    <property type="molecule type" value="Genomic_DNA"/>
</dbReference>
<evidence type="ECO:0000313" key="2">
    <source>
        <dbReference type="Proteomes" id="UP000011135"/>
    </source>
</evidence>
<evidence type="ECO:0000313" key="1">
    <source>
        <dbReference type="EMBL" id="ELR73607.1"/>
    </source>
</evidence>
<accession>L8K2D0</accession>
<keyword evidence="2" id="KW-1185">Reference proteome</keyword>
<name>L8K2D0_9BACT</name>
<reference evidence="1 2" key="1">
    <citation type="submission" date="2012-12" db="EMBL/GenBank/DDBJ databases">
        <title>Genome assembly of Fulvivirga imtechensis AK7.</title>
        <authorList>
            <person name="Nupur N."/>
            <person name="Khatri I."/>
            <person name="Kumar R."/>
            <person name="Subramanian S."/>
            <person name="Pinnaka A."/>
        </authorList>
    </citation>
    <scope>NUCLEOTIDE SEQUENCE [LARGE SCALE GENOMIC DNA]</scope>
    <source>
        <strain evidence="1 2">AK7</strain>
    </source>
</reference>
<sequence>MIKVTQINLLLLYVLEYLYEKRDKNKNTGEGFYWRGGSLFQTYSVLMAQIITSKFSIYNLEEAFQRHFSIDLIWRVRWV</sequence>
<organism evidence="1 2">
    <name type="scientific">Fulvivirga imtechensis AK7</name>
    <dbReference type="NCBI Taxonomy" id="1237149"/>
    <lineage>
        <taxon>Bacteria</taxon>
        <taxon>Pseudomonadati</taxon>
        <taxon>Bacteroidota</taxon>
        <taxon>Cytophagia</taxon>
        <taxon>Cytophagales</taxon>
        <taxon>Fulvivirgaceae</taxon>
        <taxon>Fulvivirga</taxon>
    </lineage>
</organism>
<comment type="caution">
    <text evidence="1">The sequence shown here is derived from an EMBL/GenBank/DDBJ whole genome shotgun (WGS) entry which is preliminary data.</text>
</comment>
<dbReference type="AlphaFoldDB" id="L8K2D0"/>
<gene>
    <name evidence="1" type="ORF">C900_02692</name>
</gene>
<dbReference type="Proteomes" id="UP000011135">
    <property type="component" value="Unassembled WGS sequence"/>
</dbReference>